<evidence type="ECO:0000256" key="1">
    <source>
        <dbReference type="SAM" id="MobiDB-lite"/>
    </source>
</evidence>
<accession>A0ABD1Z5T3</accession>
<reference evidence="2 3" key="1">
    <citation type="submission" date="2024-09" db="EMBL/GenBank/DDBJ databases">
        <title>Chromosome-scale assembly of Riccia fluitans.</title>
        <authorList>
            <person name="Paukszto L."/>
            <person name="Sawicki J."/>
            <person name="Karawczyk K."/>
            <person name="Piernik-Szablinska J."/>
            <person name="Szczecinska M."/>
            <person name="Mazdziarz M."/>
        </authorList>
    </citation>
    <scope>NUCLEOTIDE SEQUENCE [LARGE SCALE GENOMIC DNA]</scope>
    <source>
        <strain evidence="2">Rf_01</strain>
        <tissue evidence="2">Aerial parts of the thallus</tissue>
    </source>
</reference>
<gene>
    <name evidence="2" type="ORF">R1flu_010675</name>
</gene>
<dbReference type="Proteomes" id="UP001605036">
    <property type="component" value="Unassembled WGS sequence"/>
</dbReference>
<sequence>MRLFVVVAHNTLDSREAALFRAKHSCFVESIIKQRVMENLGASSSQQPSEELVQEVNALEARRANLEATLARMGSVEDPRPRPIDPEVSR</sequence>
<evidence type="ECO:0000313" key="3">
    <source>
        <dbReference type="Proteomes" id="UP001605036"/>
    </source>
</evidence>
<name>A0ABD1Z5T3_9MARC</name>
<keyword evidence="3" id="KW-1185">Reference proteome</keyword>
<dbReference type="EMBL" id="JBHFFA010000002">
    <property type="protein sequence ID" value="KAL2643088.1"/>
    <property type="molecule type" value="Genomic_DNA"/>
</dbReference>
<comment type="caution">
    <text evidence="2">The sequence shown here is derived from an EMBL/GenBank/DDBJ whole genome shotgun (WGS) entry which is preliminary data.</text>
</comment>
<feature type="compositionally biased region" description="Basic and acidic residues" evidence="1">
    <location>
        <begin position="75"/>
        <end position="90"/>
    </location>
</feature>
<feature type="region of interest" description="Disordered" evidence="1">
    <location>
        <begin position="70"/>
        <end position="90"/>
    </location>
</feature>
<proteinExistence type="predicted"/>
<protein>
    <submittedName>
        <fullName evidence="2">Uncharacterized protein</fullName>
    </submittedName>
</protein>
<evidence type="ECO:0000313" key="2">
    <source>
        <dbReference type="EMBL" id="KAL2643088.1"/>
    </source>
</evidence>
<organism evidence="2 3">
    <name type="scientific">Riccia fluitans</name>
    <dbReference type="NCBI Taxonomy" id="41844"/>
    <lineage>
        <taxon>Eukaryota</taxon>
        <taxon>Viridiplantae</taxon>
        <taxon>Streptophyta</taxon>
        <taxon>Embryophyta</taxon>
        <taxon>Marchantiophyta</taxon>
        <taxon>Marchantiopsida</taxon>
        <taxon>Marchantiidae</taxon>
        <taxon>Marchantiales</taxon>
        <taxon>Ricciaceae</taxon>
        <taxon>Riccia</taxon>
    </lineage>
</organism>
<dbReference type="AlphaFoldDB" id="A0ABD1Z5T3"/>